<dbReference type="Gene3D" id="3.30.420.40">
    <property type="match status" value="3"/>
</dbReference>
<name>A0AAW0Z3C7_9TREE</name>
<dbReference type="InterPro" id="IPR043129">
    <property type="entry name" value="ATPase_NBD"/>
</dbReference>
<sequence length="506" mass="54321">MAHFRESQPVIVHCDTEYVRGSLGVGELFSRPTTTLKACYAIPRASSSKAAETDGDVSMDAGEPISAPEGSSRHGWLVGEELETALREDGWEEKYDAKWPFRPSKDNQDWEGREFILSHFYSLLGLKLANNSSPLLFIPPPTPPTLPLSTQALYTQLAFEGLNVPIFSILPSPLASLFALGATTGIIIHIGRHESSISVVTESVVRWECSTTAPVGEAVCEDWFERLLLQDEALAKELKTATGKDALEDEEKRKLVKEIASVVWNECTGDDIEVPAAKVGSGAVVISTLGAEKEDDAFDVAKKLVGDNAPPPAAHSHKSKKQQAQAQAAAAKSAADAAAADTIVINIPSLPGKDISLGPVRHRLCDPLLFGKTPGGDTVWEAVGRAIENASLSVNERLGLWEGVGVVGELARIKSFAPALVTYLSPYLLSSADLPSDCQPSKIRLLSIPDYFGNYKNATTELAPFLGGSLASKVAFTDLTGRHCITKVDYNAKGPAAIYTLTNEDR</sequence>
<dbReference type="FunFam" id="3.30.420.40:FF:000411">
    <property type="entry name" value="RNA polymerase II transcription factor"/>
    <property type="match status" value="1"/>
</dbReference>
<keyword evidence="4" id="KW-1185">Reference proteome</keyword>
<dbReference type="GeneID" id="92179163"/>
<evidence type="ECO:0008006" key="5">
    <source>
        <dbReference type="Google" id="ProtNLM"/>
    </source>
</evidence>
<dbReference type="PANTHER" id="PTHR11937">
    <property type="entry name" value="ACTIN"/>
    <property type="match status" value="1"/>
</dbReference>
<feature type="region of interest" description="Disordered" evidence="2">
    <location>
        <begin position="304"/>
        <end position="329"/>
    </location>
</feature>
<protein>
    <recommendedName>
        <fullName evidence="5">RNA polymerase II transcription factor</fullName>
    </recommendedName>
</protein>
<dbReference type="SUPFAM" id="SSF53067">
    <property type="entry name" value="Actin-like ATPase domain"/>
    <property type="match status" value="2"/>
</dbReference>
<proteinExistence type="inferred from homology"/>
<evidence type="ECO:0000256" key="1">
    <source>
        <dbReference type="RuleBase" id="RU000487"/>
    </source>
</evidence>
<gene>
    <name evidence="3" type="ORF">IAR55_001904</name>
</gene>
<dbReference type="KEGG" id="kne:92179163"/>
<organism evidence="3 4">
    <name type="scientific">Kwoniella newhampshirensis</name>
    <dbReference type="NCBI Taxonomy" id="1651941"/>
    <lineage>
        <taxon>Eukaryota</taxon>
        <taxon>Fungi</taxon>
        <taxon>Dikarya</taxon>
        <taxon>Basidiomycota</taxon>
        <taxon>Agaricomycotina</taxon>
        <taxon>Tremellomycetes</taxon>
        <taxon>Tremellales</taxon>
        <taxon>Cryptococcaceae</taxon>
        <taxon>Kwoniella</taxon>
    </lineage>
</organism>
<dbReference type="AlphaFoldDB" id="A0AAW0Z3C7"/>
<accession>A0AAW0Z3C7</accession>
<evidence type="ECO:0000313" key="3">
    <source>
        <dbReference type="EMBL" id="KAK8864654.1"/>
    </source>
</evidence>
<dbReference type="Proteomes" id="UP001388673">
    <property type="component" value="Unassembled WGS sequence"/>
</dbReference>
<evidence type="ECO:0000256" key="2">
    <source>
        <dbReference type="SAM" id="MobiDB-lite"/>
    </source>
</evidence>
<dbReference type="Gene3D" id="3.90.640.10">
    <property type="entry name" value="Actin, Chain A, domain 4"/>
    <property type="match status" value="1"/>
</dbReference>
<dbReference type="EMBL" id="JBCAWK010000003">
    <property type="protein sequence ID" value="KAK8864654.1"/>
    <property type="molecule type" value="Genomic_DNA"/>
</dbReference>
<evidence type="ECO:0000313" key="4">
    <source>
        <dbReference type="Proteomes" id="UP001388673"/>
    </source>
</evidence>
<dbReference type="Pfam" id="PF00022">
    <property type="entry name" value="Actin"/>
    <property type="match status" value="1"/>
</dbReference>
<dbReference type="RefSeq" id="XP_066804950.1">
    <property type="nucleotide sequence ID" value="XM_066945027.1"/>
</dbReference>
<comment type="caution">
    <text evidence="3">The sequence shown here is derived from an EMBL/GenBank/DDBJ whole genome shotgun (WGS) entry which is preliminary data.</text>
</comment>
<dbReference type="SMART" id="SM00268">
    <property type="entry name" value="ACTIN"/>
    <property type="match status" value="1"/>
</dbReference>
<comment type="similarity">
    <text evidence="1">Belongs to the actin family.</text>
</comment>
<feature type="region of interest" description="Disordered" evidence="2">
    <location>
        <begin position="50"/>
        <end position="73"/>
    </location>
</feature>
<reference evidence="3 4" key="1">
    <citation type="journal article" date="2024" name="bioRxiv">
        <title>Comparative genomics of Cryptococcus and Kwoniella reveals pathogenesis evolution and contrasting karyotype dynamics via intercentromeric recombination or chromosome fusion.</title>
        <authorList>
            <person name="Coelho M.A."/>
            <person name="David-Palma M."/>
            <person name="Shea T."/>
            <person name="Bowers K."/>
            <person name="McGinley-Smith S."/>
            <person name="Mohammad A.W."/>
            <person name="Gnirke A."/>
            <person name="Yurkov A.M."/>
            <person name="Nowrousian M."/>
            <person name="Sun S."/>
            <person name="Cuomo C.A."/>
            <person name="Heitman J."/>
        </authorList>
    </citation>
    <scope>NUCLEOTIDE SEQUENCE [LARGE SCALE GENOMIC DNA]</scope>
    <source>
        <strain evidence="3 4">CBS 13917</strain>
    </source>
</reference>
<dbReference type="InterPro" id="IPR004000">
    <property type="entry name" value="Actin"/>
</dbReference>